<feature type="region of interest" description="Disordered" evidence="1">
    <location>
        <begin position="1"/>
        <end position="20"/>
    </location>
</feature>
<keyword evidence="3" id="KW-1185">Reference proteome</keyword>
<dbReference type="AlphaFoldDB" id="A0A919TNL9"/>
<organism evidence="2 3">
    <name type="scientific">Actinoplanes siamensis</name>
    <dbReference type="NCBI Taxonomy" id="1223317"/>
    <lineage>
        <taxon>Bacteria</taxon>
        <taxon>Bacillati</taxon>
        <taxon>Actinomycetota</taxon>
        <taxon>Actinomycetes</taxon>
        <taxon>Micromonosporales</taxon>
        <taxon>Micromonosporaceae</taxon>
        <taxon>Actinoplanes</taxon>
    </lineage>
</organism>
<dbReference type="EMBL" id="BOMW01000069">
    <property type="protein sequence ID" value="GIF08904.1"/>
    <property type="molecule type" value="Genomic_DNA"/>
</dbReference>
<comment type="caution">
    <text evidence="2">The sequence shown here is derived from an EMBL/GenBank/DDBJ whole genome shotgun (WGS) entry which is preliminary data.</text>
</comment>
<accession>A0A919TNL9</accession>
<evidence type="ECO:0000256" key="1">
    <source>
        <dbReference type="SAM" id="MobiDB-lite"/>
    </source>
</evidence>
<protein>
    <submittedName>
        <fullName evidence="2">Uncharacterized protein</fullName>
    </submittedName>
</protein>
<reference evidence="2" key="1">
    <citation type="submission" date="2021-01" db="EMBL/GenBank/DDBJ databases">
        <title>Whole genome shotgun sequence of Actinoplanes siamensis NBRC 109076.</title>
        <authorList>
            <person name="Komaki H."/>
            <person name="Tamura T."/>
        </authorList>
    </citation>
    <scope>NUCLEOTIDE SEQUENCE</scope>
    <source>
        <strain evidence="2">NBRC 109076</strain>
    </source>
</reference>
<name>A0A919TNL9_9ACTN</name>
<dbReference type="Proteomes" id="UP000629619">
    <property type="component" value="Unassembled WGS sequence"/>
</dbReference>
<evidence type="ECO:0000313" key="3">
    <source>
        <dbReference type="Proteomes" id="UP000629619"/>
    </source>
</evidence>
<sequence length="288" mass="32990">MTQLSLFGPREDGPDPKPVSDQTVSLHLLITVKAAPNPSERYGETVCVAGLSVDLQRRGWIRLYPINFRELASDDKFRKYDLVTVTAKPARQDQRRESFRPLMDTMVTKRHLAPWKPRRALLDPYVEDSMCRLNRAARADANAPSLALVRPRAVDGLDVEAHPGWTPEEQRKIDAYIRQPDLFSGQDRTALEPPRFRAYYRYRCHDTGCSGHRQGVLDWELVAFQRRLARSGDDELRAAIRDKFLGELCGPGRDVAFYVGNQAKRAHVFSVLGVYWPPRVSVPRPRRR</sequence>
<evidence type="ECO:0000313" key="2">
    <source>
        <dbReference type="EMBL" id="GIF08904.1"/>
    </source>
</evidence>
<gene>
    <name evidence="2" type="ORF">Asi03nite_64420</name>
</gene>
<proteinExistence type="predicted"/>